<dbReference type="PATRIC" id="fig|1359196.3.peg.1585"/>
<evidence type="ECO:0000313" key="3">
    <source>
        <dbReference type="Proteomes" id="UP000033475"/>
    </source>
</evidence>
<dbReference type="Proteomes" id="UP000033475">
    <property type="component" value="Unassembled WGS sequence"/>
</dbReference>
<reference evidence="2 3" key="1">
    <citation type="submission" date="2015-01" db="EMBL/GenBank/DDBJ databases">
        <title>Genome Sequencing of Rickettsiales.</title>
        <authorList>
            <person name="Daugherty S.C."/>
            <person name="Su Q."/>
            <person name="Abolude K."/>
            <person name="Beier-Sexton M."/>
            <person name="Carlyon J.A."/>
            <person name="Carter R."/>
            <person name="Day N.P."/>
            <person name="Dumler S.J."/>
            <person name="Dyachenko V."/>
            <person name="Godinez A."/>
            <person name="Kurtti T.J."/>
            <person name="Lichay M."/>
            <person name="Mullins K.E."/>
            <person name="Ott S."/>
            <person name="Pappas-Brown V."/>
            <person name="Paris D.H."/>
            <person name="Patel P."/>
            <person name="Richards A.L."/>
            <person name="Sadzewicz L."/>
            <person name="Sears K."/>
            <person name="Seidman D."/>
            <person name="Sengamalay N."/>
            <person name="Stenos J."/>
            <person name="Tallon L.J."/>
            <person name="Vincent G."/>
            <person name="Fraser C.M."/>
            <person name="Munderloh U."/>
            <person name="Dunning-Hotopp J.C."/>
        </authorList>
    </citation>
    <scope>NUCLEOTIDE SEQUENCE [LARGE SCALE GENOMIC DNA]</scope>
    <source>
        <strain evidence="2 3">Pedreira</strain>
    </source>
</reference>
<name>A0A0F3MUW1_RICFI</name>
<protein>
    <submittedName>
        <fullName evidence="2">Putative membrane protein</fullName>
    </submittedName>
</protein>
<comment type="caution">
    <text evidence="2">The sequence shown here is derived from an EMBL/GenBank/DDBJ whole genome shotgun (WGS) entry which is preliminary data.</text>
</comment>
<proteinExistence type="predicted"/>
<dbReference type="AlphaFoldDB" id="A0A0F3MUW1"/>
<dbReference type="EMBL" id="LANQ01000001">
    <property type="protein sequence ID" value="KJV59232.1"/>
    <property type="molecule type" value="Genomic_DNA"/>
</dbReference>
<sequence length="59" mass="6516">MNDIFLMPHLAISSIISSIFILNQGAKYRSFKKALPSVIVAWICYSFIISIIAALANSL</sequence>
<keyword evidence="1" id="KW-0812">Transmembrane</keyword>
<keyword evidence="1" id="KW-0472">Membrane</keyword>
<feature type="transmembrane region" description="Helical" evidence="1">
    <location>
        <begin position="6"/>
        <end position="22"/>
    </location>
</feature>
<organism evidence="2 3">
    <name type="scientific">Rickettsia felis str. Pedreira</name>
    <dbReference type="NCBI Taxonomy" id="1359196"/>
    <lineage>
        <taxon>Bacteria</taxon>
        <taxon>Pseudomonadati</taxon>
        <taxon>Pseudomonadota</taxon>
        <taxon>Alphaproteobacteria</taxon>
        <taxon>Rickettsiales</taxon>
        <taxon>Rickettsiaceae</taxon>
        <taxon>Rickettsieae</taxon>
        <taxon>Rickettsia</taxon>
        <taxon>spotted fever group</taxon>
    </lineage>
</organism>
<evidence type="ECO:0000256" key="1">
    <source>
        <dbReference type="SAM" id="Phobius"/>
    </source>
</evidence>
<feature type="transmembrane region" description="Helical" evidence="1">
    <location>
        <begin position="34"/>
        <end position="56"/>
    </location>
</feature>
<accession>A0A0F3MUW1</accession>
<gene>
    <name evidence="2" type="ORF">RFEPED_1635</name>
</gene>
<keyword evidence="1" id="KW-1133">Transmembrane helix</keyword>
<evidence type="ECO:0000313" key="2">
    <source>
        <dbReference type="EMBL" id="KJV59232.1"/>
    </source>
</evidence>